<dbReference type="RefSeq" id="YP_010773539.1">
    <property type="nucleotide sequence ID" value="NC_074664.1"/>
</dbReference>
<keyword evidence="2" id="KW-1185">Reference proteome</keyword>
<dbReference type="KEGG" id="vg:80397819"/>
<reference evidence="1" key="1">
    <citation type="submission" date="2021-03" db="EMBL/GenBank/DDBJ databases">
        <authorList>
            <person name="Tong Y."/>
            <person name="Li F."/>
            <person name="Tian F."/>
            <person name="Li J."/>
        </authorList>
    </citation>
    <scope>NUCLEOTIDE SEQUENCE</scope>
</reference>
<organism evidence="1 2">
    <name type="scientific">Pseudomonas phage BUCT566</name>
    <dbReference type="NCBI Taxonomy" id="2829367"/>
    <lineage>
        <taxon>Viruses</taxon>
        <taxon>Duplodnaviria</taxon>
        <taxon>Heunggongvirae</taxon>
        <taxon>Uroviricota</taxon>
        <taxon>Caudoviricetes</taxon>
        <taxon>Lishizhenvirus</taxon>
        <taxon>Lishizhenvirus BUCT566</taxon>
    </lineage>
</organism>
<evidence type="ECO:0000313" key="2">
    <source>
        <dbReference type="Proteomes" id="UP000680794"/>
    </source>
</evidence>
<dbReference type="Proteomes" id="UP000680794">
    <property type="component" value="Segment"/>
</dbReference>
<protein>
    <submittedName>
        <fullName evidence="1">Uncharacterized protein</fullName>
    </submittedName>
</protein>
<dbReference type="EMBL" id="MW748993">
    <property type="protein sequence ID" value="QUE30259.1"/>
    <property type="molecule type" value="Genomic_DNA"/>
</dbReference>
<sequence length="39" mass="4563">MKRSWTVIVGAKRFTMILMEDSDPVEVVKSIWPEGRIEQ</sequence>
<dbReference type="GeneID" id="80397819"/>
<proteinExistence type="predicted"/>
<accession>A0A8T8JGT2</accession>
<name>A0A8T8JGT2_9CAUD</name>
<evidence type="ECO:0000313" key="1">
    <source>
        <dbReference type="EMBL" id="QUE30259.1"/>
    </source>
</evidence>